<feature type="domain" description="Cytochrome c assembly protein" evidence="7">
    <location>
        <begin position="183"/>
        <end position="447"/>
    </location>
</feature>
<proteinExistence type="predicted"/>
<feature type="transmembrane region" description="Helical" evidence="6">
    <location>
        <begin position="422"/>
        <end position="443"/>
    </location>
</feature>
<feature type="transmembrane region" description="Helical" evidence="6">
    <location>
        <begin position="323"/>
        <end position="340"/>
    </location>
</feature>
<keyword evidence="4 6" id="KW-1133">Transmembrane helix</keyword>
<evidence type="ECO:0000256" key="6">
    <source>
        <dbReference type="SAM" id="Phobius"/>
    </source>
</evidence>
<feature type="transmembrane region" description="Helical" evidence="6">
    <location>
        <begin position="216"/>
        <end position="234"/>
    </location>
</feature>
<dbReference type="InterPro" id="IPR045062">
    <property type="entry name" value="Cyt_c_biogenesis_CcsA/CcmC"/>
</dbReference>
<keyword evidence="2 6" id="KW-0812">Transmembrane</keyword>
<evidence type="ECO:0000313" key="9">
    <source>
        <dbReference type="Proteomes" id="UP000292939"/>
    </source>
</evidence>
<dbReference type="NCBIfam" id="TIGR03144">
    <property type="entry name" value="cytochr_II_ccsB"/>
    <property type="match status" value="1"/>
</dbReference>
<evidence type="ECO:0000259" key="7">
    <source>
        <dbReference type="Pfam" id="PF01578"/>
    </source>
</evidence>
<evidence type="ECO:0000256" key="2">
    <source>
        <dbReference type="ARBA" id="ARBA00022692"/>
    </source>
</evidence>
<evidence type="ECO:0000256" key="1">
    <source>
        <dbReference type="ARBA" id="ARBA00004141"/>
    </source>
</evidence>
<sequence>MNTTTLTLNEGYFARRNAFDWVFALLMLVGGGYAFARYHAAMDVYEQAILLLSMPALIALGWSWRPLRALSLGVALLALLAIASYQGVDTQGMPGGDLGRAEQVFWLKYFLSSQSAILWMSVLFFMSTVFYWLGMFFSRAQGATLELIGSRLVWAAVVMALTGTLVRWYESYLIGPSIGHIPVSNLYEVFVLFCWMTALFYLYFEQQYATRAMGAFVMLVVSAAVGFLLWYTVVREAHAIQPLVPALQSWWMKLHVPANFVGYGTFSLAAMVAYAYLIKSQAEREAQNGLRWYKLAPLWIFGVVLCFVPIAFRQKMAGGGSYWLVYFIVAALIVVGILLGRKRIAERLPSVEVLDDVMYKSIAVGFAFFTIATVLGALWAAEAWGGYWSWDPKETWALIVWLNYAAWLHMRLMKGLRGTVASWWALAGLGVTTFAFIGVNMFLSGLHSYGTL</sequence>
<feature type="transmembrane region" description="Helical" evidence="6">
    <location>
        <begin position="254"/>
        <end position="278"/>
    </location>
</feature>
<dbReference type="EMBL" id="CP031395">
    <property type="protein sequence ID" value="QBK04710.1"/>
    <property type="molecule type" value="Genomic_DNA"/>
</dbReference>
<dbReference type="RefSeq" id="WP_131279073.1">
    <property type="nucleotide sequence ID" value="NZ_CP031395.1"/>
</dbReference>
<dbReference type="GO" id="GO:0020037">
    <property type="term" value="F:heme binding"/>
    <property type="evidence" value="ECO:0007669"/>
    <property type="project" value="InterPro"/>
</dbReference>
<reference evidence="8 9" key="1">
    <citation type="submission" date="2018-07" db="EMBL/GenBank/DDBJ databases">
        <title>Exploring interactions and the metabolic potential of the ultra-small soil bacteria Hylemonella gracilis.</title>
        <authorList>
            <person name="Tyc O."/>
            <person name="Kulkarni P."/>
            <person name="Gawehns F."/>
            <person name="Hundscheid M."/>
            <person name="Zweers H."/>
            <person name="Garbeva P."/>
        </authorList>
    </citation>
    <scope>NUCLEOTIDE SEQUENCE [LARGE SCALE GENOMIC DNA]</scope>
    <source>
        <strain evidence="8 9">NS1</strain>
    </source>
</reference>
<dbReference type="Pfam" id="PF01578">
    <property type="entry name" value="Cytochrom_C_asm"/>
    <property type="match status" value="1"/>
</dbReference>
<feature type="transmembrane region" description="Helical" evidence="6">
    <location>
        <begin position="393"/>
        <end position="410"/>
    </location>
</feature>
<feature type="transmembrane region" description="Helical" evidence="6">
    <location>
        <begin position="290"/>
        <end position="311"/>
    </location>
</feature>
<keyword evidence="5 6" id="KW-0472">Membrane</keyword>
<organism evidence="8 9">
    <name type="scientific">Hylemonella gracilis</name>
    <dbReference type="NCBI Taxonomy" id="80880"/>
    <lineage>
        <taxon>Bacteria</taxon>
        <taxon>Pseudomonadati</taxon>
        <taxon>Pseudomonadota</taxon>
        <taxon>Betaproteobacteria</taxon>
        <taxon>Burkholderiales</taxon>
        <taxon>Comamonadaceae</taxon>
        <taxon>Hylemonella</taxon>
    </lineage>
</organism>
<evidence type="ECO:0000313" key="8">
    <source>
        <dbReference type="EMBL" id="QBK04710.1"/>
    </source>
</evidence>
<feature type="transmembrane region" description="Helical" evidence="6">
    <location>
        <begin position="361"/>
        <end position="381"/>
    </location>
</feature>
<keyword evidence="3" id="KW-0201">Cytochrome c-type biogenesis</keyword>
<feature type="transmembrane region" description="Helical" evidence="6">
    <location>
        <begin position="186"/>
        <end position="204"/>
    </location>
</feature>
<dbReference type="Proteomes" id="UP000292939">
    <property type="component" value="Chromosome"/>
</dbReference>
<feature type="transmembrane region" description="Helical" evidence="6">
    <location>
        <begin position="21"/>
        <end position="38"/>
    </location>
</feature>
<dbReference type="InterPro" id="IPR002541">
    <property type="entry name" value="Cyt_c_assembly"/>
</dbReference>
<dbReference type="GO" id="GO:0005886">
    <property type="term" value="C:plasma membrane"/>
    <property type="evidence" value="ECO:0007669"/>
    <property type="project" value="TreeGrafter"/>
</dbReference>
<gene>
    <name evidence="8" type="primary">ccsB</name>
    <name evidence="8" type="ORF">DW355_07920</name>
</gene>
<evidence type="ECO:0000256" key="5">
    <source>
        <dbReference type="ARBA" id="ARBA00023136"/>
    </source>
</evidence>
<feature type="transmembrane region" description="Helical" evidence="6">
    <location>
        <begin position="148"/>
        <end position="166"/>
    </location>
</feature>
<dbReference type="AlphaFoldDB" id="A0A4P6UKQ0"/>
<feature type="transmembrane region" description="Helical" evidence="6">
    <location>
        <begin position="44"/>
        <end position="62"/>
    </location>
</feature>
<evidence type="ECO:0000256" key="3">
    <source>
        <dbReference type="ARBA" id="ARBA00022748"/>
    </source>
</evidence>
<dbReference type="PANTHER" id="PTHR30071:SF1">
    <property type="entry name" value="CYTOCHROME B_B6 PROTEIN-RELATED"/>
    <property type="match status" value="1"/>
</dbReference>
<dbReference type="PANTHER" id="PTHR30071">
    <property type="entry name" value="HEME EXPORTER PROTEIN C"/>
    <property type="match status" value="1"/>
</dbReference>
<accession>A0A4P6UKQ0</accession>
<dbReference type="InterPro" id="IPR017562">
    <property type="entry name" value="Cyt_c_biogenesis_CcsA"/>
</dbReference>
<dbReference type="KEGG" id="hgr:DW355_07920"/>
<dbReference type="GO" id="GO:0017004">
    <property type="term" value="P:cytochrome complex assembly"/>
    <property type="evidence" value="ECO:0007669"/>
    <property type="project" value="UniProtKB-KW"/>
</dbReference>
<protein>
    <submittedName>
        <fullName evidence="8">C-type cytochrome biogenesis protein CcsB</fullName>
    </submittedName>
</protein>
<comment type="subcellular location">
    <subcellularLocation>
        <location evidence="1">Membrane</location>
        <topology evidence="1">Multi-pass membrane protein</topology>
    </subcellularLocation>
</comment>
<feature type="transmembrane region" description="Helical" evidence="6">
    <location>
        <begin position="69"/>
        <end position="88"/>
    </location>
</feature>
<dbReference type="OrthoDB" id="9814290at2"/>
<evidence type="ECO:0000256" key="4">
    <source>
        <dbReference type="ARBA" id="ARBA00022989"/>
    </source>
</evidence>
<name>A0A4P6UKQ0_9BURK</name>
<feature type="transmembrane region" description="Helical" evidence="6">
    <location>
        <begin position="116"/>
        <end position="136"/>
    </location>
</feature>